<keyword evidence="8" id="KW-1185">Reference proteome</keyword>
<evidence type="ECO:0000256" key="3">
    <source>
        <dbReference type="HAMAP-Rule" id="MF_01151"/>
    </source>
</evidence>
<organism evidence="7 8">
    <name type="scientific">Wandonia haliotis</name>
    <dbReference type="NCBI Taxonomy" id="574963"/>
    <lineage>
        <taxon>Bacteria</taxon>
        <taxon>Pseudomonadati</taxon>
        <taxon>Bacteroidota</taxon>
        <taxon>Flavobacteriia</taxon>
        <taxon>Flavobacteriales</taxon>
        <taxon>Crocinitomicaceae</taxon>
        <taxon>Wandonia</taxon>
    </lineage>
</organism>
<accession>A0ABP3Y4D1</accession>
<dbReference type="SUPFAM" id="SSF51064">
    <property type="entry name" value="Head domain of nucleotide exchange factor GrpE"/>
    <property type="match status" value="1"/>
</dbReference>
<comment type="caution">
    <text evidence="7">The sequence shown here is derived from an EMBL/GenBank/DDBJ whole genome shotgun (WGS) entry which is preliminary data.</text>
</comment>
<comment type="subcellular location">
    <subcellularLocation>
        <location evidence="3">Cytoplasm</location>
    </subcellularLocation>
</comment>
<reference evidence="8" key="1">
    <citation type="journal article" date="2019" name="Int. J. Syst. Evol. Microbiol.">
        <title>The Global Catalogue of Microorganisms (GCM) 10K type strain sequencing project: providing services to taxonomists for standard genome sequencing and annotation.</title>
        <authorList>
            <consortium name="The Broad Institute Genomics Platform"/>
            <consortium name="The Broad Institute Genome Sequencing Center for Infectious Disease"/>
            <person name="Wu L."/>
            <person name="Ma J."/>
        </authorList>
    </citation>
    <scope>NUCLEOTIDE SEQUENCE [LARGE SCALE GENOMIC DNA]</scope>
    <source>
        <strain evidence="8">JCM 16083</strain>
    </source>
</reference>
<dbReference type="InterPro" id="IPR013805">
    <property type="entry name" value="GrpE_CC"/>
</dbReference>
<gene>
    <name evidence="3" type="primary">grpE</name>
    <name evidence="7" type="ORF">GCM10009118_22260</name>
</gene>
<dbReference type="Proteomes" id="UP001501126">
    <property type="component" value="Unassembled WGS sequence"/>
</dbReference>
<evidence type="ECO:0000256" key="5">
    <source>
        <dbReference type="RuleBase" id="RU004478"/>
    </source>
</evidence>
<dbReference type="HAMAP" id="MF_01151">
    <property type="entry name" value="GrpE"/>
    <property type="match status" value="1"/>
</dbReference>
<evidence type="ECO:0000256" key="4">
    <source>
        <dbReference type="RuleBase" id="RU000639"/>
    </source>
</evidence>
<dbReference type="PROSITE" id="PS01071">
    <property type="entry name" value="GRPE"/>
    <property type="match status" value="1"/>
</dbReference>
<sequence length="182" mass="21251">MRKWRVMAEKEELENQEEQVKQDEVLDKDEQKESTEPTWEDRYNEMNDKYVRLYSDFDNFRKRTIKEKADIINQAGSDLMKDLLTVLDDFERAIKANEKIEDVEAVKEGFRLVHHKFEGILLSKGLKPMEAQGEAFDAELHDAITNIPAPEESLKGKIVDVVEKGYFLKDKVLRYAKVVVGQ</sequence>
<keyword evidence="3" id="KW-0963">Cytoplasm</keyword>
<dbReference type="CDD" id="cd00446">
    <property type="entry name" value="GrpE"/>
    <property type="match status" value="1"/>
</dbReference>
<feature type="compositionally biased region" description="Basic and acidic residues" evidence="6">
    <location>
        <begin position="1"/>
        <end position="10"/>
    </location>
</feature>
<dbReference type="Pfam" id="PF01025">
    <property type="entry name" value="GrpE"/>
    <property type="match status" value="1"/>
</dbReference>
<keyword evidence="2 3" id="KW-0143">Chaperone</keyword>
<proteinExistence type="inferred from homology"/>
<comment type="similarity">
    <text evidence="1 3 5">Belongs to the GrpE family.</text>
</comment>
<evidence type="ECO:0000313" key="8">
    <source>
        <dbReference type="Proteomes" id="UP001501126"/>
    </source>
</evidence>
<feature type="region of interest" description="Disordered" evidence="6">
    <location>
        <begin position="1"/>
        <end position="41"/>
    </location>
</feature>
<evidence type="ECO:0000256" key="1">
    <source>
        <dbReference type="ARBA" id="ARBA00009054"/>
    </source>
</evidence>
<dbReference type="PANTHER" id="PTHR21237">
    <property type="entry name" value="GRPE PROTEIN"/>
    <property type="match status" value="1"/>
</dbReference>
<protein>
    <recommendedName>
        <fullName evidence="3 4">Protein GrpE</fullName>
    </recommendedName>
    <alternativeName>
        <fullName evidence="3">HSP-70 cofactor</fullName>
    </alternativeName>
</protein>
<dbReference type="SUPFAM" id="SSF58014">
    <property type="entry name" value="Coiled-coil domain of nucleotide exchange factor GrpE"/>
    <property type="match status" value="1"/>
</dbReference>
<comment type="function">
    <text evidence="3 4">Participates actively in the response to hyperosmotic and heat shock by preventing the aggregation of stress-denatured proteins, in association with DnaK and GrpE. It is the nucleotide exchange factor for DnaK and may function as a thermosensor. Unfolded proteins bind initially to DnaJ; upon interaction with the DnaJ-bound protein, DnaK hydrolyzes its bound ATP, resulting in the formation of a stable complex. GrpE releases ADP from DnaK; ATP binding to DnaK triggers the release of the substrate protein, thus completing the reaction cycle. Several rounds of ATP-dependent interactions between DnaJ, DnaK and GrpE are required for fully efficient folding.</text>
</comment>
<dbReference type="InterPro" id="IPR000740">
    <property type="entry name" value="GrpE"/>
</dbReference>
<dbReference type="PRINTS" id="PR00773">
    <property type="entry name" value="GRPEPROTEIN"/>
</dbReference>
<dbReference type="EMBL" id="BAAAFH010000011">
    <property type="protein sequence ID" value="GAA0875817.1"/>
    <property type="molecule type" value="Genomic_DNA"/>
</dbReference>
<dbReference type="Gene3D" id="3.90.20.20">
    <property type="match status" value="1"/>
</dbReference>
<feature type="compositionally biased region" description="Basic and acidic residues" evidence="6">
    <location>
        <begin position="18"/>
        <end position="41"/>
    </location>
</feature>
<evidence type="ECO:0000256" key="6">
    <source>
        <dbReference type="SAM" id="MobiDB-lite"/>
    </source>
</evidence>
<evidence type="ECO:0000256" key="2">
    <source>
        <dbReference type="ARBA" id="ARBA00023186"/>
    </source>
</evidence>
<name>A0ABP3Y4D1_9FLAO</name>
<comment type="subunit">
    <text evidence="3">Homodimer.</text>
</comment>
<dbReference type="PANTHER" id="PTHR21237:SF23">
    <property type="entry name" value="GRPE PROTEIN HOMOLOG, MITOCHONDRIAL"/>
    <property type="match status" value="1"/>
</dbReference>
<evidence type="ECO:0000313" key="7">
    <source>
        <dbReference type="EMBL" id="GAA0875817.1"/>
    </source>
</evidence>
<keyword evidence="3 4" id="KW-0346">Stress response</keyword>
<dbReference type="InterPro" id="IPR009012">
    <property type="entry name" value="GrpE_head"/>
</dbReference>
<dbReference type="Gene3D" id="2.30.22.10">
    <property type="entry name" value="Head domain of nucleotide exchange factor GrpE"/>
    <property type="match status" value="1"/>
</dbReference>